<dbReference type="AlphaFoldDB" id="A0A2R6Y4T1"/>
<dbReference type="EMBL" id="PEBX01000004">
    <property type="protein sequence ID" value="PTQ57664.1"/>
    <property type="molecule type" value="Genomic_DNA"/>
</dbReference>
<dbReference type="GO" id="GO:0022857">
    <property type="term" value="F:transmembrane transporter activity"/>
    <property type="evidence" value="ECO:0007669"/>
    <property type="project" value="InterPro"/>
</dbReference>
<dbReference type="PANTHER" id="PTHR23526">
    <property type="entry name" value="INTEGRAL MEMBRANE TRANSPORT PROTEIN-RELATED"/>
    <property type="match status" value="1"/>
</dbReference>
<feature type="transmembrane region" description="Helical" evidence="6">
    <location>
        <begin position="111"/>
        <end position="134"/>
    </location>
</feature>
<feature type="transmembrane region" description="Helical" evidence="6">
    <location>
        <begin position="54"/>
        <end position="74"/>
    </location>
</feature>
<evidence type="ECO:0000256" key="4">
    <source>
        <dbReference type="ARBA" id="ARBA00022989"/>
    </source>
</evidence>
<keyword evidence="2" id="KW-0813">Transport</keyword>
<comment type="subcellular location">
    <subcellularLocation>
        <location evidence="1">Cell membrane</location>
        <topology evidence="1">Multi-pass membrane protein</topology>
    </subcellularLocation>
</comment>
<feature type="transmembrane region" description="Helical" evidence="6">
    <location>
        <begin position="292"/>
        <end position="312"/>
    </location>
</feature>
<feature type="transmembrane region" description="Helical" evidence="6">
    <location>
        <begin position="230"/>
        <end position="252"/>
    </location>
</feature>
<dbReference type="InterPro" id="IPR052528">
    <property type="entry name" value="Sugar_transport-like"/>
</dbReference>
<dbReference type="Pfam" id="PF07690">
    <property type="entry name" value="MFS_1"/>
    <property type="match status" value="1"/>
</dbReference>
<dbReference type="InterPro" id="IPR036259">
    <property type="entry name" value="MFS_trans_sf"/>
</dbReference>
<comment type="caution">
    <text evidence="8">The sequence shown here is derived from an EMBL/GenBank/DDBJ whole genome shotgun (WGS) entry which is preliminary data.</text>
</comment>
<sequence>MSLSGDYTPERIAYNKRMSIKNGIYAAVALGIFSSFLPLYAIEALHATDYQVALLSSLPQLVNLLVLIPGALFLSRLKQKKGFTTLNVGLAKVFFLIAAFVPWIYPDDPAQALVIVIAFYGIPLALAGLSWQAFISDLIPAEERNAFFGQRNRDTTLWAMVAVFLTGMLLNLFDKKLIWPYQFFFVIAFLFGVLETWTLFRHDEPVRPVDEREPKRLNFQAVRTMFQRPAFVRFFIAGMFFNFAWQMAWPLFNIYQIKTVHATAFWLSLFTVANQISQSIAFPYWGRLADRFGTGTALAITALGMATAPTLTVLSTSLVYLVFVNLFTGAFVAGTVLLLFNQLLHVSPAEDRTSYIAVYNLGVGAVGFIAPQVGVYLASLLTLPGAMHASSLLRFGSACVFAWYVWRYDRHERGERVARGESS</sequence>
<dbReference type="SUPFAM" id="SSF103473">
    <property type="entry name" value="MFS general substrate transporter"/>
    <property type="match status" value="1"/>
</dbReference>
<feature type="transmembrane region" description="Helical" evidence="6">
    <location>
        <begin position="86"/>
        <end position="105"/>
    </location>
</feature>
<feature type="transmembrane region" description="Helical" evidence="6">
    <location>
        <begin position="356"/>
        <end position="379"/>
    </location>
</feature>
<evidence type="ECO:0000256" key="3">
    <source>
        <dbReference type="ARBA" id="ARBA00022692"/>
    </source>
</evidence>
<dbReference type="InterPro" id="IPR020846">
    <property type="entry name" value="MFS_dom"/>
</dbReference>
<feature type="transmembrane region" description="Helical" evidence="6">
    <location>
        <begin position="179"/>
        <end position="200"/>
    </location>
</feature>
<keyword evidence="5 6" id="KW-0472">Membrane</keyword>
<feature type="transmembrane region" description="Helical" evidence="6">
    <location>
        <begin position="264"/>
        <end position="285"/>
    </location>
</feature>
<dbReference type="PANTHER" id="PTHR23526:SF2">
    <property type="entry name" value="MAJOR FACILITATOR SUPERFAMILY (MFS) PROFILE DOMAIN-CONTAINING PROTEIN"/>
    <property type="match status" value="1"/>
</dbReference>
<keyword evidence="4 6" id="KW-1133">Transmembrane helix</keyword>
<reference evidence="9" key="1">
    <citation type="journal article" date="2018" name="Sci. Rep.">
        <title>Lignite coal burning seam in the remote Altai Mountains harbors a hydrogen-driven thermophilic microbial community.</title>
        <authorList>
            <person name="Kadnikov V.V."/>
            <person name="Mardanov A.V."/>
            <person name="Ivasenko D.A."/>
            <person name="Antsiferov D.V."/>
            <person name="Beletsky A.V."/>
            <person name="Karnachuk O.V."/>
            <person name="Ravin N.V."/>
        </authorList>
    </citation>
    <scope>NUCLEOTIDE SEQUENCE [LARGE SCALE GENOMIC DNA]</scope>
</reference>
<protein>
    <submittedName>
        <fullName evidence="8">Permeases of the major facilitator superfamily</fullName>
    </submittedName>
</protein>
<evidence type="ECO:0000313" key="9">
    <source>
        <dbReference type="Proteomes" id="UP000244338"/>
    </source>
</evidence>
<evidence type="ECO:0000256" key="2">
    <source>
        <dbReference type="ARBA" id="ARBA00022448"/>
    </source>
</evidence>
<feature type="transmembrane region" description="Helical" evidence="6">
    <location>
        <begin position="24"/>
        <end position="42"/>
    </location>
</feature>
<dbReference type="InterPro" id="IPR011701">
    <property type="entry name" value="MFS"/>
</dbReference>
<evidence type="ECO:0000256" key="6">
    <source>
        <dbReference type="SAM" id="Phobius"/>
    </source>
</evidence>
<dbReference type="Gene3D" id="1.20.1250.20">
    <property type="entry name" value="MFS general substrate transporter like domains"/>
    <property type="match status" value="2"/>
</dbReference>
<feature type="domain" description="Major facilitator superfamily (MFS) profile" evidence="7">
    <location>
        <begin position="160"/>
        <end position="423"/>
    </location>
</feature>
<dbReference type="PROSITE" id="PS50850">
    <property type="entry name" value="MFS"/>
    <property type="match status" value="1"/>
</dbReference>
<evidence type="ECO:0000256" key="5">
    <source>
        <dbReference type="ARBA" id="ARBA00023136"/>
    </source>
</evidence>
<feature type="transmembrane region" description="Helical" evidence="6">
    <location>
        <begin position="385"/>
        <end position="406"/>
    </location>
</feature>
<evidence type="ECO:0000256" key="1">
    <source>
        <dbReference type="ARBA" id="ARBA00004651"/>
    </source>
</evidence>
<feature type="transmembrane region" description="Helical" evidence="6">
    <location>
        <begin position="155"/>
        <end position="173"/>
    </location>
</feature>
<organism evidence="8 9">
    <name type="scientific">Candidatus Carbonibacillus altaicus</name>
    <dbReference type="NCBI Taxonomy" id="2163959"/>
    <lineage>
        <taxon>Bacteria</taxon>
        <taxon>Bacillati</taxon>
        <taxon>Bacillota</taxon>
        <taxon>Bacilli</taxon>
        <taxon>Bacillales</taxon>
        <taxon>Candidatus Carbonibacillus</taxon>
    </lineage>
</organism>
<dbReference type="Proteomes" id="UP000244338">
    <property type="component" value="Unassembled WGS sequence"/>
</dbReference>
<keyword evidence="3 6" id="KW-0812">Transmembrane</keyword>
<evidence type="ECO:0000313" key="8">
    <source>
        <dbReference type="EMBL" id="PTQ57664.1"/>
    </source>
</evidence>
<accession>A0A2R6Y4T1</accession>
<dbReference type="GO" id="GO:0005886">
    <property type="term" value="C:plasma membrane"/>
    <property type="evidence" value="ECO:0007669"/>
    <property type="project" value="UniProtKB-SubCell"/>
</dbReference>
<proteinExistence type="predicted"/>
<gene>
    <name evidence="8" type="ORF">BSOLF_1208</name>
</gene>
<feature type="transmembrane region" description="Helical" evidence="6">
    <location>
        <begin position="318"/>
        <end position="344"/>
    </location>
</feature>
<name>A0A2R6Y4T1_9BACL</name>
<evidence type="ECO:0000259" key="7">
    <source>
        <dbReference type="PROSITE" id="PS50850"/>
    </source>
</evidence>